<feature type="compositionally biased region" description="Polar residues" evidence="2">
    <location>
        <begin position="70"/>
        <end position="84"/>
    </location>
</feature>
<accession>A0ABR1W047</accession>
<evidence type="ECO:0000313" key="4">
    <source>
        <dbReference type="Proteomes" id="UP001433268"/>
    </source>
</evidence>
<gene>
    <name evidence="3" type="ORF">PG997_010146</name>
</gene>
<organism evidence="3 4">
    <name type="scientific">Apiospora hydei</name>
    <dbReference type="NCBI Taxonomy" id="1337664"/>
    <lineage>
        <taxon>Eukaryota</taxon>
        <taxon>Fungi</taxon>
        <taxon>Dikarya</taxon>
        <taxon>Ascomycota</taxon>
        <taxon>Pezizomycotina</taxon>
        <taxon>Sordariomycetes</taxon>
        <taxon>Xylariomycetidae</taxon>
        <taxon>Amphisphaeriales</taxon>
        <taxon>Apiosporaceae</taxon>
        <taxon>Apiospora</taxon>
    </lineage>
</organism>
<name>A0ABR1W047_9PEZI</name>
<keyword evidence="4" id="KW-1185">Reference proteome</keyword>
<dbReference type="RefSeq" id="XP_066666423.1">
    <property type="nucleotide sequence ID" value="XM_066814461.1"/>
</dbReference>
<dbReference type="Proteomes" id="UP001433268">
    <property type="component" value="Unassembled WGS sequence"/>
</dbReference>
<dbReference type="EMBL" id="JAQQWN010000007">
    <property type="protein sequence ID" value="KAK8075483.1"/>
    <property type="molecule type" value="Genomic_DNA"/>
</dbReference>
<reference evidence="3 4" key="1">
    <citation type="submission" date="2023-01" db="EMBL/GenBank/DDBJ databases">
        <title>Analysis of 21 Apiospora genomes using comparative genomics revels a genus with tremendous synthesis potential of carbohydrate active enzymes and secondary metabolites.</title>
        <authorList>
            <person name="Sorensen T."/>
        </authorList>
    </citation>
    <scope>NUCLEOTIDE SEQUENCE [LARGE SCALE GENOMIC DNA]</scope>
    <source>
        <strain evidence="3 4">CBS 114990</strain>
    </source>
</reference>
<protein>
    <submittedName>
        <fullName evidence="3">Uncharacterized protein</fullName>
    </submittedName>
</protein>
<sequence length="491" mass="54299">MSNGDVDIDMNTRKRSASADADDGLQSPATKHPKVEQDESISTAAIPENATIPMLSDNNQDITMPDVDSKATQDNMPNTSSNDIGTAAPMTPSSLATFGPQVAIANLSKLSAEETNKILVSIIDQLGDVLNSSNTTPILNPALMDSSSRAGMQPDEANANVPMLSSKFQDTMDGIEENDATIEAQNATIREYKVIIEKLNADKDAMQEKWNEAETKLQDAIQHPSASYSLTEVIDDNCISEEMNLLSDLIQTVAEQRFSNGPFRATVKAEFKDFFDKITHGWAIDYLRKGPIKPYFIEAIIWHKVIDAFLCRPLVILCEATGDALQDLHRNFWSYHSMRVHVAEVSLQVRGKNGHLLGDSDTAMANRAKLVKETMKVLDPYTHRHNLLACQQEINTIIKIAVNLAYSMAMTKAHYVVRLNHGLYASEYHGFNFKPGSMTKIEEDEDKDWNDPPEAGKVHLAVRPALIRYGTSEGEDYDVTKVIAKAQVITG</sequence>
<dbReference type="GeneID" id="92047521"/>
<evidence type="ECO:0000256" key="2">
    <source>
        <dbReference type="SAM" id="MobiDB-lite"/>
    </source>
</evidence>
<feature type="region of interest" description="Disordered" evidence="2">
    <location>
        <begin position="1"/>
        <end position="84"/>
    </location>
</feature>
<evidence type="ECO:0000256" key="1">
    <source>
        <dbReference type="SAM" id="Coils"/>
    </source>
</evidence>
<keyword evidence="1" id="KW-0175">Coiled coil</keyword>
<proteinExistence type="predicted"/>
<evidence type="ECO:0000313" key="3">
    <source>
        <dbReference type="EMBL" id="KAK8075483.1"/>
    </source>
</evidence>
<feature type="coiled-coil region" evidence="1">
    <location>
        <begin position="182"/>
        <end position="216"/>
    </location>
</feature>
<comment type="caution">
    <text evidence="3">The sequence shown here is derived from an EMBL/GenBank/DDBJ whole genome shotgun (WGS) entry which is preliminary data.</text>
</comment>